<dbReference type="InterPro" id="IPR008979">
    <property type="entry name" value="Galactose-bd-like_sf"/>
</dbReference>
<evidence type="ECO:0000313" key="2">
    <source>
        <dbReference type="Proteomes" id="UP001266305"/>
    </source>
</evidence>
<dbReference type="EMBL" id="JASSZA010000019">
    <property type="protein sequence ID" value="KAK2087794.1"/>
    <property type="molecule type" value="Genomic_DNA"/>
</dbReference>
<dbReference type="SUPFAM" id="SSF49785">
    <property type="entry name" value="Galactose-binding domain-like"/>
    <property type="match status" value="1"/>
</dbReference>
<reference evidence="1 2" key="1">
    <citation type="submission" date="2023-05" db="EMBL/GenBank/DDBJ databases">
        <title>B98-5 Cell Line De Novo Hybrid Assembly: An Optical Mapping Approach.</title>
        <authorList>
            <person name="Kananen K."/>
            <person name="Auerbach J.A."/>
            <person name="Kautto E."/>
            <person name="Blachly J.S."/>
        </authorList>
    </citation>
    <scope>NUCLEOTIDE SEQUENCE [LARGE SCALE GENOMIC DNA]</scope>
    <source>
        <strain evidence="1">B95-8</strain>
        <tissue evidence="1">Cell line</tissue>
    </source>
</reference>
<dbReference type="Proteomes" id="UP001266305">
    <property type="component" value="Unassembled WGS sequence"/>
</dbReference>
<sequence length="173" mass="19614">MTHSLVCAETVSRVSSVLNRNTRQFGKKHLFDQNEETCWNSDQGPSQWVTLEFPQLIRVSQLEIQFQGGFSSRRGCLEGSQGSQALRKIVDFYPEDNNSLQISCPRFWVELGLGGVGACGWETRNHLLPLTAHAHTFFIPVAEVDRLKVTFEDATDFFGRVVIYHLRVLGEKV</sequence>
<gene>
    <name evidence="1" type="primary">NR2C2AP</name>
    <name evidence="1" type="ORF">P7K49_033701</name>
</gene>
<organism evidence="1 2">
    <name type="scientific">Saguinus oedipus</name>
    <name type="common">Cotton-top tamarin</name>
    <name type="synonym">Oedipomidas oedipus</name>
    <dbReference type="NCBI Taxonomy" id="9490"/>
    <lineage>
        <taxon>Eukaryota</taxon>
        <taxon>Metazoa</taxon>
        <taxon>Chordata</taxon>
        <taxon>Craniata</taxon>
        <taxon>Vertebrata</taxon>
        <taxon>Euteleostomi</taxon>
        <taxon>Mammalia</taxon>
        <taxon>Eutheria</taxon>
        <taxon>Euarchontoglires</taxon>
        <taxon>Primates</taxon>
        <taxon>Haplorrhini</taxon>
        <taxon>Platyrrhini</taxon>
        <taxon>Cebidae</taxon>
        <taxon>Callitrichinae</taxon>
        <taxon>Saguinus</taxon>
    </lineage>
</organism>
<evidence type="ECO:0000313" key="1">
    <source>
        <dbReference type="EMBL" id="KAK2087794.1"/>
    </source>
</evidence>
<keyword evidence="2" id="KW-1185">Reference proteome</keyword>
<name>A0ABQ9TSN5_SAGOE</name>
<accession>A0ABQ9TSN5</accession>
<keyword evidence="1" id="KW-0675">Receptor</keyword>
<protein>
    <submittedName>
        <fullName evidence="1">Nuclear receptor 2C2-associated protein</fullName>
    </submittedName>
</protein>
<dbReference type="Gene3D" id="2.60.120.260">
    <property type="entry name" value="Galactose-binding domain-like"/>
    <property type="match status" value="1"/>
</dbReference>
<proteinExistence type="predicted"/>
<comment type="caution">
    <text evidence="1">The sequence shown here is derived from an EMBL/GenBank/DDBJ whole genome shotgun (WGS) entry which is preliminary data.</text>
</comment>